<gene>
    <name evidence="2" type="ORF">VNO80_17315</name>
</gene>
<organism evidence="2 3">
    <name type="scientific">Phaseolus coccineus</name>
    <name type="common">Scarlet runner bean</name>
    <name type="synonym">Phaseolus multiflorus</name>
    <dbReference type="NCBI Taxonomy" id="3886"/>
    <lineage>
        <taxon>Eukaryota</taxon>
        <taxon>Viridiplantae</taxon>
        <taxon>Streptophyta</taxon>
        <taxon>Embryophyta</taxon>
        <taxon>Tracheophyta</taxon>
        <taxon>Spermatophyta</taxon>
        <taxon>Magnoliopsida</taxon>
        <taxon>eudicotyledons</taxon>
        <taxon>Gunneridae</taxon>
        <taxon>Pentapetalae</taxon>
        <taxon>rosids</taxon>
        <taxon>fabids</taxon>
        <taxon>Fabales</taxon>
        <taxon>Fabaceae</taxon>
        <taxon>Papilionoideae</taxon>
        <taxon>50 kb inversion clade</taxon>
        <taxon>NPAAA clade</taxon>
        <taxon>indigoferoid/millettioid clade</taxon>
        <taxon>Phaseoleae</taxon>
        <taxon>Phaseolus</taxon>
    </lineage>
</organism>
<evidence type="ECO:0000313" key="3">
    <source>
        <dbReference type="Proteomes" id="UP001374584"/>
    </source>
</evidence>
<evidence type="ECO:0000313" key="2">
    <source>
        <dbReference type="EMBL" id="KAK7358016.1"/>
    </source>
</evidence>
<proteinExistence type="predicted"/>
<comment type="caution">
    <text evidence="2">The sequence shown here is derived from an EMBL/GenBank/DDBJ whole genome shotgun (WGS) entry which is preliminary data.</text>
</comment>
<dbReference type="EMBL" id="JAYMYR010000006">
    <property type="protein sequence ID" value="KAK7358016.1"/>
    <property type="molecule type" value="Genomic_DNA"/>
</dbReference>
<keyword evidence="3" id="KW-1185">Reference proteome</keyword>
<dbReference type="AlphaFoldDB" id="A0AAN9MQ68"/>
<reference evidence="2 3" key="1">
    <citation type="submission" date="2024-01" db="EMBL/GenBank/DDBJ databases">
        <title>The genomes of 5 underutilized Papilionoideae crops provide insights into root nodulation and disease resistanc.</title>
        <authorList>
            <person name="Jiang F."/>
        </authorList>
    </citation>
    <scope>NUCLEOTIDE SEQUENCE [LARGE SCALE GENOMIC DNA]</scope>
    <source>
        <strain evidence="2">JINMINGXINNONG_FW02</strain>
        <tissue evidence="2">Leaves</tissue>
    </source>
</reference>
<protein>
    <submittedName>
        <fullName evidence="2">Uncharacterized protein</fullName>
    </submittedName>
</protein>
<evidence type="ECO:0000256" key="1">
    <source>
        <dbReference type="SAM" id="Phobius"/>
    </source>
</evidence>
<keyword evidence="1" id="KW-1133">Transmembrane helix</keyword>
<feature type="transmembrane region" description="Helical" evidence="1">
    <location>
        <begin position="16"/>
        <end position="36"/>
    </location>
</feature>
<dbReference type="Proteomes" id="UP001374584">
    <property type="component" value="Unassembled WGS sequence"/>
</dbReference>
<keyword evidence="1" id="KW-0812">Transmembrane</keyword>
<keyword evidence="1" id="KW-0472">Membrane</keyword>
<accession>A0AAN9MQ68</accession>
<name>A0AAN9MQ68_PHACN</name>
<sequence>MYVICMSLCDVHECHVTVTFLLDVFLMFVCMLAICMNEINNLRRDLSLFLYLLLMCNYIDVNSWCHEITYEWRSL</sequence>